<dbReference type="EMBL" id="JAECZA010000033">
    <property type="protein sequence ID" value="MBH8573467.1"/>
    <property type="molecule type" value="Genomic_DNA"/>
</dbReference>
<reference evidence="4 5" key="1">
    <citation type="journal article" date="2021" name="Int. J. Syst. Evol. Microbiol.">
        <title>Amazonocrinis nigriterrae gen. nov., sp. nov., Atlanticothrix silvestris gen. nov., sp. nov. and Dendronalium phyllosphericum gen. nov., sp. nov., nostocacean cyanobacteria from Brazilian environments.</title>
        <authorList>
            <person name="Alvarenga D.O."/>
            <person name="Andreote A.P.D."/>
            <person name="Branco L.H.Z."/>
            <person name="Delbaje E."/>
            <person name="Cruz R.B."/>
            <person name="Varani A.M."/>
            <person name="Fiore M.F."/>
        </authorList>
    </citation>
    <scope>NUCLEOTIDE SEQUENCE [LARGE SCALE GENOMIC DNA]</scope>
    <source>
        <strain evidence="4 5">CENA369</strain>
    </source>
</reference>
<sequence>MKNHNNKQQPRKFVWQWWLQDHNPFKKITYPHYQVRKQQRQKRYVKNAPPRTWQQRTVDIYRDIASFAASVYREDIIQHSLTTRYTLIGSMVVLVGSVAALGGFMTGYYLFAGSVLGAWATAAVVGTAVFLLDKMAVSGRKKKAKWWFSPGIWVEIWGTLLLRLMVGGIIGAFFSTSLVIFAFKDNIKQYLEKEIDRKDKIVSIQQDQVNRVRTRARISPSGKTEFYKDEAAGKRVEKYDAERQRLQKERDAIRRGDPAVLSYGRMLNAIVEMGFTRLDENSNIPANISANQYNKKGELQKGLTDAQSEGRRHFDITPEGRMHLIIFAVFFAIDSAPILYKTFFMHFDSIDDFFWKLQNENIKVNEYNALLIVRERNKDVETYVSRKHQYRIKEDAIWESVFDEVFSEKAQAEYRQELVKKILAEREKAKESIGETDSEQENNHKENGNVFVTAEHVHKVGNKNGQYKENNNQSVNFDDFMTDLKRNHEKDEPDFKL</sequence>
<evidence type="ECO:0000256" key="3">
    <source>
        <dbReference type="SAM" id="Phobius"/>
    </source>
</evidence>
<evidence type="ECO:0000313" key="5">
    <source>
        <dbReference type="Proteomes" id="UP000662314"/>
    </source>
</evidence>
<dbReference type="Proteomes" id="UP000662314">
    <property type="component" value="Unassembled WGS sequence"/>
</dbReference>
<feature type="compositionally biased region" description="Polar residues" evidence="2">
    <location>
        <begin position="463"/>
        <end position="476"/>
    </location>
</feature>
<dbReference type="InterPro" id="IPR025519">
    <property type="entry name" value="DUF4407"/>
</dbReference>
<dbReference type="AlphaFoldDB" id="A0A8J7I8C9"/>
<keyword evidence="5" id="KW-1185">Reference proteome</keyword>
<evidence type="ECO:0000256" key="1">
    <source>
        <dbReference type="SAM" id="Coils"/>
    </source>
</evidence>
<feature type="compositionally biased region" description="Basic and acidic residues" evidence="2">
    <location>
        <begin position="482"/>
        <end position="497"/>
    </location>
</feature>
<evidence type="ECO:0000256" key="2">
    <source>
        <dbReference type="SAM" id="MobiDB-lite"/>
    </source>
</evidence>
<keyword evidence="3" id="KW-0812">Transmembrane</keyword>
<name>A0A8J7I8C9_9NOST</name>
<keyword evidence="1" id="KW-0175">Coiled coil</keyword>
<feature type="transmembrane region" description="Helical" evidence="3">
    <location>
        <begin position="110"/>
        <end position="132"/>
    </location>
</feature>
<protein>
    <submittedName>
        <fullName evidence="4">DUF4407 domain-containing protein</fullName>
    </submittedName>
</protein>
<feature type="region of interest" description="Disordered" evidence="2">
    <location>
        <begin position="461"/>
        <end position="497"/>
    </location>
</feature>
<gene>
    <name evidence="4" type="ORF">I8752_10655</name>
</gene>
<keyword evidence="3" id="KW-0472">Membrane</keyword>
<organism evidence="4 5">
    <name type="scientific">Dendronalium phyllosphericum CENA369</name>
    <dbReference type="NCBI Taxonomy" id="1725256"/>
    <lineage>
        <taxon>Bacteria</taxon>
        <taxon>Bacillati</taxon>
        <taxon>Cyanobacteriota</taxon>
        <taxon>Cyanophyceae</taxon>
        <taxon>Nostocales</taxon>
        <taxon>Nostocaceae</taxon>
        <taxon>Dendronalium</taxon>
        <taxon>Dendronalium phyllosphericum</taxon>
    </lineage>
</organism>
<feature type="coiled-coil region" evidence="1">
    <location>
        <begin position="229"/>
        <end position="256"/>
    </location>
</feature>
<proteinExistence type="predicted"/>
<accession>A0A8J7I8C9</accession>
<dbReference type="Pfam" id="PF14362">
    <property type="entry name" value="DUF4407"/>
    <property type="match status" value="1"/>
</dbReference>
<comment type="caution">
    <text evidence="4">The sequence shown here is derived from an EMBL/GenBank/DDBJ whole genome shotgun (WGS) entry which is preliminary data.</text>
</comment>
<evidence type="ECO:0000313" key="4">
    <source>
        <dbReference type="EMBL" id="MBH8573467.1"/>
    </source>
</evidence>
<feature type="transmembrane region" description="Helical" evidence="3">
    <location>
        <begin position="85"/>
        <end position="104"/>
    </location>
</feature>
<dbReference type="RefSeq" id="WP_214432288.1">
    <property type="nucleotide sequence ID" value="NZ_CAWPUQ010000156.1"/>
</dbReference>
<keyword evidence="3" id="KW-1133">Transmembrane helix</keyword>